<dbReference type="Gene3D" id="3.30.565.10">
    <property type="entry name" value="Histidine kinase-like ATPase, C-terminal domain"/>
    <property type="match status" value="1"/>
</dbReference>
<evidence type="ECO:0000259" key="3">
    <source>
        <dbReference type="Pfam" id="PF06580"/>
    </source>
</evidence>
<dbReference type="SUPFAM" id="SSF55874">
    <property type="entry name" value="ATPase domain of HSP90 chaperone/DNA topoisomerase II/histidine kinase"/>
    <property type="match status" value="1"/>
</dbReference>
<feature type="domain" description="Histidine kinase/HSP90-like ATPase" evidence="2">
    <location>
        <begin position="250"/>
        <end position="336"/>
    </location>
</feature>
<dbReference type="OrthoDB" id="9792992at2"/>
<keyword evidence="5" id="KW-1185">Reference proteome</keyword>
<feature type="transmembrane region" description="Helical" evidence="1">
    <location>
        <begin position="105"/>
        <end position="124"/>
    </location>
</feature>
<evidence type="ECO:0000259" key="2">
    <source>
        <dbReference type="Pfam" id="PF02518"/>
    </source>
</evidence>
<accession>A0A2P8FMV6</accession>
<evidence type="ECO:0000256" key="1">
    <source>
        <dbReference type="SAM" id="Phobius"/>
    </source>
</evidence>
<protein>
    <submittedName>
        <fullName evidence="4">Histidine kinase</fullName>
    </submittedName>
</protein>
<name>A0A2P8FMV6_9BACT</name>
<evidence type="ECO:0000313" key="4">
    <source>
        <dbReference type="EMBL" id="PSL23057.1"/>
    </source>
</evidence>
<evidence type="ECO:0000313" key="5">
    <source>
        <dbReference type="Proteomes" id="UP000240978"/>
    </source>
</evidence>
<comment type="caution">
    <text evidence="4">The sequence shown here is derived from an EMBL/GenBank/DDBJ whole genome shotgun (WGS) entry which is preliminary data.</text>
</comment>
<dbReference type="RefSeq" id="WP_106605620.1">
    <property type="nucleotide sequence ID" value="NZ_PYGK01000019.1"/>
</dbReference>
<dbReference type="PANTHER" id="PTHR34220">
    <property type="entry name" value="SENSOR HISTIDINE KINASE YPDA"/>
    <property type="match status" value="1"/>
</dbReference>
<reference evidence="4 5" key="1">
    <citation type="submission" date="2018-03" db="EMBL/GenBank/DDBJ databases">
        <title>Genomic Encyclopedia of Archaeal and Bacterial Type Strains, Phase II (KMG-II): from individual species to whole genera.</title>
        <authorList>
            <person name="Goeker M."/>
        </authorList>
    </citation>
    <scope>NUCLEOTIDE SEQUENCE [LARGE SCALE GENOMIC DNA]</scope>
    <source>
        <strain evidence="4 5">DSM 18107</strain>
    </source>
</reference>
<dbReference type="GO" id="GO:0016020">
    <property type="term" value="C:membrane"/>
    <property type="evidence" value="ECO:0007669"/>
    <property type="project" value="InterPro"/>
</dbReference>
<feature type="transmembrane region" description="Helical" evidence="1">
    <location>
        <begin position="7"/>
        <end position="24"/>
    </location>
</feature>
<dbReference type="EMBL" id="PYGK01000019">
    <property type="protein sequence ID" value="PSL23057.1"/>
    <property type="molecule type" value="Genomic_DNA"/>
</dbReference>
<dbReference type="InterPro" id="IPR003594">
    <property type="entry name" value="HATPase_dom"/>
</dbReference>
<sequence>MRLVIKTLLICILIGLAFGGYLYFTYDHRPIRILVSVLSSINIGSLMMLAIYHRHYFTNVTAYQAVKVMIMIVLLVLAALLGSELTFLMRALLTREPYIAFDGGSIYILNILVVMVTAMPLYVSEEWKSMLNARILHQQYRVLQLEQQQTAFELELLRAKINPHFLYNMHNTIAGLISKDPQKAEELVLLLSRFFRFTLNKDSATFHTVQDELEIISTYLHMQQIRYENRMRYHIAADPATLQQQIPSFILQPLVENAVKHGIENSTTSGSIDVRILWEGTQLLICIADSGPAFPDMPGSGMGLQMVMNKLRLLYADDFTIELNNTPEKYVRITIPGSHHHPVGRR</sequence>
<feature type="domain" description="Signal transduction histidine kinase internal region" evidence="3">
    <location>
        <begin position="153"/>
        <end position="230"/>
    </location>
</feature>
<keyword evidence="4" id="KW-0418">Kinase</keyword>
<keyword evidence="1" id="KW-0812">Transmembrane</keyword>
<keyword evidence="1" id="KW-0472">Membrane</keyword>
<proteinExistence type="predicted"/>
<dbReference type="InterPro" id="IPR036890">
    <property type="entry name" value="HATPase_C_sf"/>
</dbReference>
<feature type="transmembrane region" description="Helical" evidence="1">
    <location>
        <begin position="30"/>
        <end position="52"/>
    </location>
</feature>
<keyword evidence="4" id="KW-0808">Transferase</keyword>
<dbReference type="AlphaFoldDB" id="A0A2P8FMV6"/>
<feature type="transmembrane region" description="Helical" evidence="1">
    <location>
        <begin position="72"/>
        <end position="93"/>
    </location>
</feature>
<organism evidence="4 5">
    <name type="scientific">Chitinophaga ginsengisoli</name>
    <dbReference type="NCBI Taxonomy" id="363837"/>
    <lineage>
        <taxon>Bacteria</taxon>
        <taxon>Pseudomonadati</taxon>
        <taxon>Bacteroidota</taxon>
        <taxon>Chitinophagia</taxon>
        <taxon>Chitinophagales</taxon>
        <taxon>Chitinophagaceae</taxon>
        <taxon>Chitinophaga</taxon>
    </lineage>
</organism>
<keyword evidence="1" id="KW-1133">Transmembrane helix</keyword>
<dbReference type="Pfam" id="PF02518">
    <property type="entry name" value="HATPase_c"/>
    <property type="match status" value="1"/>
</dbReference>
<dbReference type="InterPro" id="IPR010559">
    <property type="entry name" value="Sig_transdc_His_kin_internal"/>
</dbReference>
<dbReference type="Pfam" id="PF06580">
    <property type="entry name" value="His_kinase"/>
    <property type="match status" value="1"/>
</dbReference>
<dbReference type="InterPro" id="IPR050640">
    <property type="entry name" value="Bact_2-comp_sensor_kinase"/>
</dbReference>
<dbReference type="GO" id="GO:0000155">
    <property type="term" value="F:phosphorelay sensor kinase activity"/>
    <property type="evidence" value="ECO:0007669"/>
    <property type="project" value="InterPro"/>
</dbReference>
<dbReference type="Proteomes" id="UP000240978">
    <property type="component" value="Unassembled WGS sequence"/>
</dbReference>
<dbReference type="PANTHER" id="PTHR34220:SF7">
    <property type="entry name" value="SENSOR HISTIDINE KINASE YPDA"/>
    <property type="match status" value="1"/>
</dbReference>
<gene>
    <name evidence="4" type="ORF">CLV42_11977</name>
</gene>